<keyword evidence="4" id="KW-0813">Transport</keyword>
<dbReference type="Pfam" id="PF01544">
    <property type="entry name" value="CorA"/>
    <property type="match status" value="1"/>
</dbReference>
<keyword evidence="7 13" id="KW-0812">Transmembrane</keyword>
<dbReference type="SUPFAM" id="SSF143865">
    <property type="entry name" value="CorA soluble domain-like"/>
    <property type="match status" value="1"/>
</dbReference>
<keyword evidence="5" id="KW-1003">Cell membrane</keyword>
<dbReference type="RefSeq" id="WP_165032659.1">
    <property type="nucleotide sequence ID" value="NZ_JAAKZF010000051.1"/>
</dbReference>
<dbReference type="InterPro" id="IPR050829">
    <property type="entry name" value="CorA_MIT"/>
</dbReference>
<organism evidence="14 15">
    <name type="scientific">Allomesorhizobium camelthorni</name>
    <dbReference type="NCBI Taxonomy" id="475069"/>
    <lineage>
        <taxon>Bacteria</taxon>
        <taxon>Pseudomonadati</taxon>
        <taxon>Pseudomonadota</taxon>
        <taxon>Alphaproteobacteria</taxon>
        <taxon>Hyphomicrobiales</taxon>
        <taxon>Phyllobacteriaceae</taxon>
        <taxon>Allomesorhizobium</taxon>
    </lineage>
</organism>
<evidence type="ECO:0000256" key="11">
    <source>
        <dbReference type="ARBA" id="ARBA00023136"/>
    </source>
</evidence>
<evidence type="ECO:0000313" key="14">
    <source>
        <dbReference type="EMBL" id="NGO54384.1"/>
    </source>
</evidence>
<evidence type="ECO:0000256" key="12">
    <source>
        <dbReference type="ARBA" id="ARBA00034269"/>
    </source>
</evidence>
<evidence type="ECO:0000313" key="15">
    <source>
        <dbReference type="Proteomes" id="UP001642900"/>
    </source>
</evidence>
<dbReference type="PANTHER" id="PTHR47685:SF1">
    <property type="entry name" value="MAGNESIUM TRANSPORT PROTEIN CORA"/>
    <property type="match status" value="1"/>
</dbReference>
<dbReference type="InterPro" id="IPR045861">
    <property type="entry name" value="CorA_cytoplasmic_dom"/>
</dbReference>
<dbReference type="GO" id="GO:0015095">
    <property type="term" value="F:magnesium ion transmembrane transporter activity"/>
    <property type="evidence" value="ECO:0007669"/>
    <property type="project" value="TreeGrafter"/>
</dbReference>
<dbReference type="Gene3D" id="3.30.460.20">
    <property type="entry name" value="CorA soluble domain-like"/>
    <property type="match status" value="1"/>
</dbReference>
<gene>
    <name evidence="14" type="ORF">G6N73_25170</name>
</gene>
<protein>
    <recommendedName>
        <fullName evidence="3">Magnesium transport protein CorA</fullName>
    </recommendedName>
</protein>
<evidence type="ECO:0000256" key="7">
    <source>
        <dbReference type="ARBA" id="ARBA00022692"/>
    </source>
</evidence>
<evidence type="ECO:0000256" key="2">
    <source>
        <dbReference type="ARBA" id="ARBA00009765"/>
    </source>
</evidence>
<keyword evidence="8" id="KW-0460">Magnesium</keyword>
<comment type="similarity">
    <text evidence="2">Belongs to the CorA metal ion transporter (MIT) (TC 1.A.35) family.</text>
</comment>
<dbReference type="FunFam" id="1.20.58.340:FF:000001">
    <property type="entry name" value="Magnesium transport protein CorA"/>
    <property type="match status" value="1"/>
</dbReference>
<dbReference type="GO" id="GO:0015099">
    <property type="term" value="F:nickel cation transmembrane transporter activity"/>
    <property type="evidence" value="ECO:0007669"/>
    <property type="project" value="TreeGrafter"/>
</dbReference>
<comment type="catalytic activity">
    <reaction evidence="12">
        <text>Mg(2+)(in) = Mg(2+)(out)</text>
        <dbReference type="Rhea" id="RHEA:29827"/>
        <dbReference type="ChEBI" id="CHEBI:18420"/>
    </reaction>
</comment>
<comment type="caution">
    <text evidence="14">The sequence shown here is derived from an EMBL/GenBank/DDBJ whole genome shotgun (WGS) entry which is preliminary data.</text>
</comment>
<sequence>MIKAFVVDNERLHAVDNLLANKERVVWADLLEPTKEEEATIENWIGVGIPTREEMQEIEISSRLYIENGAFFMTATLPAHADGDRPVMSPVTFVLSQNRLITVRYHEPRAFHTFPMRAEKADIGCTNGETILVALLEAIVDRLADVLERAGSEVIEISHDIFHPAEKKASKRDLGFQIILRRIGRKEDLVSNIQDSLLSLQRLSGFFGQVMVSRKNDKDLRARVKTLSRDVSSLSDHASFLSQKITFLLDATLGMINIEQNAIIKIVSVAAVVFLPPTLVASVYGMNFDVMPELKWLLGYPFALALMVVSAVLPFWYFKRRGWL</sequence>
<dbReference type="SUPFAM" id="SSF144083">
    <property type="entry name" value="Magnesium transport protein CorA, transmembrane region"/>
    <property type="match status" value="1"/>
</dbReference>
<evidence type="ECO:0000256" key="5">
    <source>
        <dbReference type="ARBA" id="ARBA00022475"/>
    </source>
</evidence>
<dbReference type="Proteomes" id="UP001642900">
    <property type="component" value="Unassembled WGS sequence"/>
</dbReference>
<dbReference type="Gene3D" id="1.20.58.340">
    <property type="entry name" value="Magnesium transport protein CorA, transmembrane region"/>
    <property type="match status" value="2"/>
</dbReference>
<evidence type="ECO:0000256" key="9">
    <source>
        <dbReference type="ARBA" id="ARBA00022989"/>
    </source>
</evidence>
<dbReference type="InterPro" id="IPR002523">
    <property type="entry name" value="MgTranspt_CorA/ZnTranspt_ZntB"/>
</dbReference>
<name>A0A6G4WIF0_9HYPH</name>
<evidence type="ECO:0000256" key="13">
    <source>
        <dbReference type="SAM" id="Phobius"/>
    </source>
</evidence>
<keyword evidence="6" id="KW-0997">Cell inner membrane</keyword>
<evidence type="ECO:0000256" key="8">
    <source>
        <dbReference type="ARBA" id="ARBA00022842"/>
    </source>
</evidence>
<dbReference type="CDD" id="cd12837">
    <property type="entry name" value="EcCorA-like_u1"/>
    <property type="match status" value="1"/>
</dbReference>
<evidence type="ECO:0000256" key="4">
    <source>
        <dbReference type="ARBA" id="ARBA00022448"/>
    </source>
</evidence>
<dbReference type="AlphaFoldDB" id="A0A6G4WIF0"/>
<evidence type="ECO:0000256" key="3">
    <source>
        <dbReference type="ARBA" id="ARBA00019439"/>
    </source>
</evidence>
<keyword evidence="15" id="KW-1185">Reference proteome</keyword>
<feature type="transmembrane region" description="Helical" evidence="13">
    <location>
        <begin position="262"/>
        <end position="286"/>
    </location>
</feature>
<keyword evidence="11 13" id="KW-0472">Membrane</keyword>
<feature type="transmembrane region" description="Helical" evidence="13">
    <location>
        <begin position="298"/>
        <end position="318"/>
    </location>
</feature>
<reference evidence="14 15" key="1">
    <citation type="submission" date="2020-02" db="EMBL/GenBank/DDBJ databases">
        <title>Genome sequence of strain CCNWXJ40-4.</title>
        <authorList>
            <person name="Gao J."/>
            <person name="Sun J."/>
        </authorList>
    </citation>
    <scope>NUCLEOTIDE SEQUENCE [LARGE SCALE GENOMIC DNA]</scope>
    <source>
        <strain evidence="14 15">CCNWXJ 40-4</strain>
    </source>
</reference>
<evidence type="ECO:0000256" key="1">
    <source>
        <dbReference type="ARBA" id="ARBA00004429"/>
    </source>
</evidence>
<evidence type="ECO:0000256" key="10">
    <source>
        <dbReference type="ARBA" id="ARBA00023065"/>
    </source>
</evidence>
<dbReference type="GO" id="GO:0015087">
    <property type="term" value="F:cobalt ion transmembrane transporter activity"/>
    <property type="evidence" value="ECO:0007669"/>
    <property type="project" value="TreeGrafter"/>
</dbReference>
<proteinExistence type="inferred from homology"/>
<evidence type="ECO:0000256" key="6">
    <source>
        <dbReference type="ARBA" id="ARBA00022519"/>
    </source>
</evidence>
<dbReference type="InterPro" id="IPR045863">
    <property type="entry name" value="CorA_TM1_TM2"/>
</dbReference>
<keyword evidence="9 13" id="KW-1133">Transmembrane helix</keyword>
<dbReference type="EMBL" id="JAAKZF010000051">
    <property type="protein sequence ID" value="NGO54384.1"/>
    <property type="molecule type" value="Genomic_DNA"/>
</dbReference>
<dbReference type="GO" id="GO:0005886">
    <property type="term" value="C:plasma membrane"/>
    <property type="evidence" value="ECO:0007669"/>
    <property type="project" value="UniProtKB-SubCell"/>
</dbReference>
<accession>A0A6G4WIF0</accession>
<comment type="subcellular location">
    <subcellularLocation>
        <location evidence="1">Cell inner membrane</location>
        <topology evidence="1">Multi-pass membrane protein</topology>
    </subcellularLocation>
</comment>
<keyword evidence="10" id="KW-0406">Ion transport</keyword>
<dbReference type="PANTHER" id="PTHR47685">
    <property type="entry name" value="MAGNESIUM TRANSPORT PROTEIN CORA"/>
    <property type="match status" value="1"/>
</dbReference>